<reference evidence="8 9" key="1">
    <citation type="journal article" date="2019" name="Environ. Microbiol.">
        <title>Species interactions and distinct microbial communities in high Arctic permafrost affected cryosols are associated with the CH4 and CO2 gas fluxes.</title>
        <authorList>
            <person name="Altshuler I."/>
            <person name="Hamel J."/>
            <person name="Turney S."/>
            <person name="Magnuson E."/>
            <person name="Levesque R."/>
            <person name="Greer C."/>
            <person name="Whyte L.G."/>
        </authorList>
    </citation>
    <scope>NUCLEOTIDE SEQUENCE [LARGE SCALE GENOMIC DNA]</scope>
    <source>
        <strain evidence="8 9">E6.1</strain>
    </source>
</reference>
<dbReference type="EMBL" id="RCZC01000007">
    <property type="protein sequence ID" value="TPG49498.1"/>
    <property type="molecule type" value="Genomic_DNA"/>
</dbReference>
<dbReference type="Proteomes" id="UP000319931">
    <property type="component" value="Unassembled WGS sequence"/>
</dbReference>
<comment type="subcellular location">
    <subcellularLocation>
        <location evidence="1">Cell membrane</location>
        <topology evidence="1">Multi-pass membrane protein</topology>
    </subcellularLocation>
</comment>
<evidence type="ECO:0000313" key="8">
    <source>
        <dbReference type="EMBL" id="TPG49498.1"/>
    </source>
</evidence>
<feature type="transmembrane region" description="Helical" evidence="6">
    <location>
        <begin position="416"/>
        <end position="437"/>
    </location>
</feature>
<keyword evidence="2" id="KW-1003">Cell membrane</keyword>
<gene>
    <name evidence="8" type="ORF">EAH76_19260</name>
</gene>
<evidence type="ECO:0000256" key="5">
    <source>
        <dbReference type="ARBA" id="ARBA00023136"/>
    </source>
</evidence>
<accession>A0A502FJ57</accession>
<dbReference type="OrthoDB" id="8430685at2"/>
<dbReference type="Pfam" id="PF02706">
    <property type="entry name" value="Wzz"/>
    <property type="match status" value="1"/>
</dbReference>
<dbReference type="InterPro" id="IPR027417">
    <property type="entry name" value="P-loop_NTPase"/>
</dbReference>
<sequence>MALRDLLNSVFYHKRAVGIVAGVVLLLGVLAAIVLPPSYRAEAQLLPLSAGVYDMQTANGGPLPSQVLDPAAVANVEMQLLTSLEIHRAVVRKQLGPQASAADVDTALNRFDSHLHVTKVPDANVIELSYTAGDPKVAADALRALLSEYFRSRANVLTSGRVGYLVGQRDKVKAQLDAANAQIATYQQENDVVDVAAQIAGAVTLDDTLRQRKLETDAAIADGRQSLAALQSSVRSVAPQVELYSDNTEAARAIGEMQASIITLQSKRADLASRYMKDAPIVVQVDKQIAGLQASITRQKATLAITRRTGRNQFFDTAQDRIAQARAAVAGAGARRSTLDGQLASSNARLKSLVAIADTVGRLRLQRDVLADTFKTLSTQVEQARVQLNQASGEGGANVRVIEAPTEPSKRSNPPLLLIAGALVAAILLAGVTLLVVTSMRDTFLTPPEVERALDLPVLSAPLGTLAPGVAQREYRKLIAAVDAAGGGGSRTILLLAPHSRMSLQNAALGLGEALNHRAPGQVVLVRFAEDVPVLADGAELEIEVYKGIATAVIGIGRDVSPRLDGGALADLKARYAYVVVTAPPTTLSFEGIELSHTADHVLLVLEAEATRRPVAKDLLSQVLDAGGPVIGAVLLGRRHYIPQWLYGLLLERGSLGKRPSAAEDLAARTRRPFDVPASEGPREPATTLYGRFLQRLQLGAAVRGLRAE</sequence>
<evidence type="ECO:0000256" key="1">
    <source>
        <dbReference type="ARBA" id="ARBA00004651"/>
    </source>
</evidence>
<dbReference type="GO" id="GO:0004713">
    <property type="term" value="F:protein tyrosine kinase activity"/>
    <property type="evidence" value="ECO:0007669"/>
    <property type="project" value="TreeGrafter"/>
</dbReference>
<dbReference type="Gene3D" id="3.40.50.300">
    <property type="entry name" value="P-loop containing nucleotide triphosphate hydrolases"/>
    <property type="match status" value="1"/>
</dbReference>
<feature type="domain" description="Polysaccharide chain length determinant N-terminal" evidence="7">
    <location>
        <begin position="3"/>
        <end position="93"/>
    </location>
</feature>
<keyword evidence="4 6" id="KW-1133">Transmembrane helix</keyword>
<keyword evidence="5 6" id="KW-0472">Membrane</keyword>
<evidence type="ECO:0000256" key="3">
    <source>
        <dbReference type="ARBA" id="ARBA00022692"/>
    </source>
</evidence>
<name>A0A502FJ57_9SPHN</name>
<keyword evidence="9" id="KW-1185">Reference proteome</keyword>
<comment type="caution">
    <text evidence="8">The sequence shown here is derived from an EMBL/GenBank/DDBJ whole genome shotgun (WGS) entry which is preliminary data.</text>
</comment>
<dbReference type="PANTHER" id="PTHR32309">
    <property type="entry name" value="TYROSINE-PROTEIN KINASE"/>
    <property type="match status" value="1"/>
</dbReference>
<dbReference type="AlphaFoldDB" id="A0A502FJ57"/>
<evidence type="ECO:0000259" key="7">
    <source>
        <dbReference type="Pfam" id="PF02706"/>
    </source>
</evidence>
<dbReference type="InterPro" id="IPR050445">
    <property type="entry name" value="Bact_polysacc_biosynth/exp"/>
</dbReference>
<dbReference type="PANTHER" id="PTHR32309:SF13">
    <property type="entry name" value="FERRIC ENTEROBACTIN TRANSPORT PROTEIN FEPE"/>
    <property type="match status" value="1"/>
</dbReference>
<evidence type="ECO:0000256" key="2">
    <source>
        <dbReference type="ARBA" id="ARBA00022475"/>
    </source>
</evidence>
<organism evidence="8 9">
    <name type="scientific">Sphingomonas glacialis</name>
    <dbReference type="NCBI Taxonomy" id="658225"/>
    <lineage>
        <taxon>Bacteria</taxon>
        <taxon>Pseudomonadati</taxon>
        <taxon>Pseudomonadota</taxon>
        <taxon>Alphaproteobacteria</taxon>
        <taxon>Sphingomonadales</taxon>
        <taxon>Sphingomonadaceae</taxon>
        <taxon>Sphingomonas</taxon>
    </lineage>
</organism>
<evidence type="ECO:0000256" key="4">
    <source>
        <dbReference type="ARBA" id="ARBA00022989"/>
    </source>
</evidence>
<evidence type="ECO:0000313" key="9">
    <source>
        <dbReference type="Proteomes" id="UP000319931"/>
    </source>
</evidence>
<proteinExistence type="predicted"/>
<keyword evidence="3 6" id="KW-0812">Transmembrane</keyword>
<evidence type="ECO:0000256" key="6">
    <source>
        <dbReference type="SAM" id="Phobius"/>
    </source>
</evidence>
<dbReference type="InterPro" id="IPR003856">
    <property type="entry name" value="LPS_length_determ_N"/>
</dbReference>
<dbReference type="GO" id="GO:0005886">
    <property type="term" value="C:plasma membrane"/>
    <property type="evidence" value="ECO:0007669"/>
    <property type="project" value="UniProtKB-SubCell"/>
</dbReference>
<protein>
    <recommendedName>
        <fullName evidence="7">Polysaccharide chain length determinant N-terminal domain-containing protein</fullName>
    </recommendedName>
</protein>